<feature type="binding site" evidence="4">
    <location>
        <position position="150"/>
    </location>
    <ligand>
        <name>a divalent metal cation</name>
        <dbReference type="ChEBI" id="CHEBI:60240"/>
        <label>2</label>
    </ligand>
</feature>
<evidence type="ECO:0000256" key="3">
    <source>
        <dbReference type="ARBA" id="ARBA00022801"/>
    </source>
</evidence>
<dbReference type="SUPFAM" id="SSF51556">
    <property type="entry name" value="Metallo-dependent hydrolases"/>
    <property type="match status" value="1"/>
</dbReference>
<dbReference type="STRING" id="598659.NAMH_1201"/>
<name>B9LAD7_NAUPA</name>
<evidence type="ECO:0000313" key="5">
    <source>
        <dbReference type="EMBL" id="ACM93518.1"/>
    </source>
</evidence>
<dbReference type="NCBIfam" id="TIGR00010">
    <property type="entry name" value="YchF/TatD family DNA exonuclease"/>
    <property type="match status" value="1"/>
</dbReference>
<dbReference type="EMBL" id="CP001279">
    <property type="protein sequence ID" value="ACM93518.1"/>
    <property type="molecule type" value="Genomic_DNA"/>
</dbReference>
<dbReference type="HOGENOM" id="CLU_031506_4_0_7"/>
<reference evidence="5 6" key="1">
    <citation type="journal article" date="2009" name="PLoS Genet.">
        <title>Adaptations to submarine hydrothermal environments exemplified by the genome of Nautilia profundicola.</title>
        <authorList>
            <person name="Campbell B.J."/>
            <person name="Smith J.L."/>
            <person name="Hanson T.E."/>
            <person name="Klotz M.G."/>
            <person name="Stein L.Y."/>
            <person name="Lee C.K."/>
            <person name="Wu D."/>
            <person name="Robinson J.M."/>
            <person name="Khouri H.M."/>
            <person name="Eisen J.A."/>
            <person name="Cary S.C."/>
        </authorList>
    </citation>
    <scope>NUCLEOTIDE SEQUENCE [LARGE SCALE GENOMIC DNA]</scope>
    <source>
        <strain evidence="6">ATCC BAA-1463 / DSM 18972 / AmH</strain>
    </source>
</reference>
<dbReference type="InterPro" id="IPR032466">
    <property type="entry name" value="Metal_Hydrolase"/>
</dbReference>
<comment type="similarity">
    <text evidence="1">Belongs to the metallo-dependent hydrolases superfamily. TatD-type hydrolase family.</text>
</comment>
<keyword evidence="3" id="KW-0378">Hydrolase</keyword>
<dbReference type="Gene3D" id="3.20.20.140">
    <property type="entry name" value="Metal-dependent hydrolases"/>
    <property type="match status" value="1"/>
</dbReference>
<dbReference type="PROSITE" id="PS01090">
    <property type="entry name" value="TATD_2"/>
    <property type="match status" value="1"/>
</dbReference>
<dbReference type="Pfam" id="PF01026">
    <property type="entry name" value="TatD_DNase"/>
    <property type="match status" value="1"/>
</dbReference>
<dbReference type="PANTHER" id="PTHR46124:SF2">
    <property type="entry name" value="D-AMINOACYL-TRNA DEACYLASE"/>
    <property type="match status" value="1"/>
</dbReference>
<dbReference type="RefSeq" id="WP_015902570.1">
    <property type="nucleotide sequence ID" value="NC_012115.1"/>
</dbReference>
<dbReference type="PIRSF" id="PIRSF005902">
    <property type="entry name" value="DNase_TatD"/>
    <property type="match status" value="1"/>
</dbReference>
<dbReference type="GO" id="GO:0004536">
    <property type="term" value="F:DNA nuclease activity"/>
    <property type="evidence" value="ECO:0007669"/>
    <property type="project" value="InterPro"/>
</dbReference>
<dbReference type="eggNOG" id="COG0084">
    <property type="taxonomic scope" value="Bacteria"/>
</dbReference>
<dbReference type="PANTHER" id="PTHR46124">
    <property type="entry name" value="D-AMINOACYL-TRNA DEACYLASE"/>
    <property type="match status" value="1"/>
</dbReference>
<dbReference type="FunFam" id="3.20.20.140:FF:000005">
    <property type="entry name" value="TatD family hydrolase"/>
    <property type="match status" value="1"/>
</dbReference>
<dbReference type="GO" id="GO:0005829">
    <property type="term" value="C:cytosol"/>
    <property type="evidence" value="ECO:0007669"/>
    <property type="project" value="TreeGrafter"/>
</dbReference>
<evidence type="ECO:0000256" key="1">
    <source>
        <dbReference type="ARBA" id="ARBA00009275"/>
    </source>
</evidence>
<keyword evidence="6" id="KW-1185">Reference proteome</keyword>
<feature type="binding site" evidence="4">
    <location>
        <position position="8"/>
    </location>
    <ligand>
        <name>a divalent metal cation</name>
        <dbReference type="ChEBI" id="CHEBI:60240"/>
        <label>1</label>
    </ligand>
</feature>
<dbReference type="CDD" id="cd01310">
    <property type="entry name" value="TatD_DNAse"/>
    <property type="match status" value="1"/>
</dbReference>
<evidence type="ECO:0000256" key="2">
    <source>
        <dbReference type="ARBA" id="ARBA00022723"/>
    </source>
</evidence>
<dbReference type="InterPro" id="IPR015991">
    <property type="entry name" value="TatD/YcfH-like"/>
</dbReference>
<dbReference type="AlphaFoldDB" id="B9LAD7"/>
<protein>
    <submittedName>
        <fullName evidence="5">Deoxyribonuclease, TatD family</fullName>
    </submittedName>
</protein>
<evidence type="ECO:0000256" key="4">
    <source>
        <dbReference type="PIRSR" id="PIRSR005902-1"/>
    </source>
</evidence>
<feature type="binding site" evidence="4">
    <location>
        <position position="6"/>
    </location>
    <ligand>
        <name>a divalent metal cation</name>
        <dbReference type="ChEBI" id="CHEBI:60240"/>
        <label>1</label>
    </ligand>
</feature>
<sequence>MIIDTHTHLDNQKFIDDVDDVIKRAKEHGVGKFIIPAADPADLPRAIELADKYDEVYFAVGFHPVDIDKYDEKLITCFINHPKCVAVGEIGLDYHWVKEEEKRQKQIEMFHRQIELAKEYNKPIIVHIREATEDSLKVLEEHPEINGVLHCYNAAEQLLKLKDRFYYGIGGVITFKNAKKLINVFPKIPKNRVVIETDAPYLTPHPFRGKRNEPMYTIYVRDKIAELWNMDPKEVEEITTKNAKELFNI</sequence>
<feature type="binding site" evidence="4">
    <location>
        <position position="89"/>
    </location>
    <ligand>
        <name>a divalent metal cation</name>
        <dbReference type="ChEBI" id="CHEBI:60240"/>
        <label>1</label>
    </ligand>
</feature>
<dbReference type="InterPro" id="IPR001130">
    <property type="entry name" value="TatD-like"/>
</dbReference>
<dbReference type="GO" id="GO:0046872">
    <property type="term" value="F:metal ion binding"/>
    <property type="evidence" value="ECO:0007669"/>
    <property type="project" value="UniProtKB-KW"/>
</dbReference>
<feature type="binding site" evidence="4">
    <location>
        <position position="198"/>
    </location>
    <ligand>
        <name>a divalent metal cation</name>
        <dbReference type="ChEBI" id="CHEBI:60240"/>
        <label>1</label>
    </ligand>
</feature>
<organism evidence="5 6">
    <name type="scientific">Nautilia profundicola (strain ATCC BAA-1463 / DSM 18972 / AmH)</name>
    <dbReference type="NCBI Taxonomy" id="598659"/>
    <lineage>
        <taxon>Bacteria</taxon>
        <taxon>Pseudomonadati</taxon>
        <taxon>Campylobacterota</taxon>
        <taxon>Epsilonproteobacteria</taxon>
        <taxon>Nautiliales</taxon>
        <taxon>Nautiliaceae</taxon>
        <taxon>Nautilia</taxon>
    </lineage>
</organism>
<proteinExistence type="inferred from homology"/>
<feature type="binding site" evidence="4">
    <location>
        <position position="127"/>
    </location>
    <ligand>
        <name>a divalent metal cation</name>
        <dbReference type="ChEBI" id="CHEBI:60240"/>
        <label>2</label>
    </ligand>
</feature>
<gene>
    <name evidence="5" type="ordered locus">NAMH_1201</name>
</gene>
<dbReference type="OrthoDB" id="9810005at2"/>
<dbReference type="GO" id="GO:0016788">
    <property type="term" value="F:hydrolase activity, acting on ester bonds"/>
    <property type="evidence" value="ECO:0007669"/>
    <property type="project" value="InterPro"/>
</dbReference>
<evidence type="ECO:0000313" key="6">
    <source>
        <dbReference type="Proteomes" id="UP000000448"/>
    </source>
</evidence>
<keyword evidence="2 4" id="KW-0479">Metal-binding</keyword>
<dbReference type="Proteomes" id="UP000000448">
    <property type="component" value="Chromosome"/>
</dbReference>
<dbReference type="InterPro" id="IPR018228">
    <property type="entry name" value="DNase_TatD-rel_CS"/>
</dbReference>
<dbReference type="KEGG" id="nam:NAMH_1201"/>
<dbReference type="PROSITE" id="PS01137">
    <property type="entry name" value="TATD_1"/>
    <property type="match status" value="1"/>
</dbReference>
<accession>B9LAD7</accession>